<name>A0ABU5TAN2_9MICC</name>
<organism evidence="1 2">
    <name type="scientific">Sinomonas terricola</name>
    <dbReference type="NCBI Taxonomy" id="3110330"/>
    <lineage>
        <taxon>Bacteria</taxon>
        <taxon>Bacillati</taxon>
        <taxon>Actinomycetota</taxon>
        <taxon>Actinomycetes</taxon>
        <taxon>Micrococcales</taxon>
        <taxon>Micrococcaceae</taxon>
        <taxon>Sinomonas</taxon>
    </lineage>
</organism>
<reference evidence="1 2" key="1">
    <citation type="submission" date="2023-12" db="EMBL/GenBank/DDBJ databases">
        <title>Sinomonas terricola sp. nov, isolated from litchi orchard soil in Guangdong, PR China.</title>
        <authorList>
            <person name="Jiaxin W."/>
            <person name="Yang Z."/>
            <person name="Honghui Z."/>
        </authorList>
    </citation>
    <scope>NUCLEOTIDE SEQUENCE [LARGE SCALE GENOMIC DNA]</scope>
    <source>
        <strain evidence="1 2">JGH33</strain>
    </source>
</reference>
<gene>
    <name evidence="1" type="ORF">SPF06_18545</name>
</gene>
<keyword evidence="2" id="KW-1185">Reference proteome</keyword>
<dbReference type="EMBL" id="JAYGGQ010000017">
    <property type="protein sequence ID" value="MEA5456727.1"/>
    <property type="molecule type" value="Genomic_DNA"/>
</dbReference>
<dbReference type="Proteomes" id="UP001304769">
    <property type="component" value="Unassembled WGS sequence"/>
</dbReference>
<accession>A0ABU5TAN2</accession>
<evidence type="ECO:0000313" key="2">
    <source>
        <dbReference type="Proteomes" id="UP001304769"/>
    </source>
</evidence>
<proteinExistence type="predicted"/>
<dbReference type="RefSeq" id="WP_323280629.1">
    <property type="nucleotide sequence ID" value="NZ_JAYGGQ010000017.1"/>
</dbReference>
<protein>
    <submittedName>
        <fullName evidence="1">Uncharacterized protein</fullName>
    </submittedName>
</protein>
<evidence type="ECO:0000313" key="1">
    <source>
        <dbReference type="EMBL" id="MEA5456727.1"/>
    </source>
</evidence>
<comment type="caution">
    <text evidence="1">The sequence shown here is derived from an EMBL/GenBank/DDBJ whole genome shotgun (WGS) entry which is preliminary data.</text>
</comment>
<sequence length="88" mass="9858">MAIRKYKISREERVTHTALIEVDDSRIAPYLSSGFDHCAVDAHRSREWALCAAFMESVVELPEGETTAVPPADDYWPAADAHVREVAE</sequence>